<proteinExistence type="predicted"/>
<name>A0ACB9F8N0_CICIN</name>
<comment type="caution">
    <text evidence="1">The sequence shown here is derived from an EMBL/GenBank/DDBJ whole genome shotgun (WGS) entry which is preliminary data.</text>
</comment>
<evidence type="ECO:0000313" key="2">
    <source>
        <dbReference type="Proteomes" id="UP001055811"/>
    </source>
</evidence>
<dbReference type="Proteomes" id="UP001055811">
    <property type="component" value="Linkage Group LG03"/>
</dbReference>
<reference evidence="2" key="1">
    <citation type="journal article" date="2022" name="Mol. Ecol. Resour.">
        <title>The genomes of chicory, endive, great burdock and yacon provide insights into Asteraceae palaeo-polyploidization history and plant inulin production.</title>
        <authorList>
            <person name="Fan W."/>
            <person name="Wang S."/>
            <person name="Wang H."/>
            <person name="Wang A."/>
            <person name="Jiang F."/>
            <person name="Liu H."/>
            <person name="Zhao H."/>
            <person name="Xu D."/>
            <person name="Zhang Y."/>
        </authorList>
    </citation>
    <scope>NUCLEOTIDE SEQUENCE [LARGE SCALE GENOMIC DNA]</scope>
    <source>
        <strain evidence="2">cv. Punajuju</strain>
    </source>
</reference>
<accession>A0ACB9F8N0</accession>
<protein>
    <submittedName>
        <fullName evidence="1">Uncharacterized protein</fullName>
    </submittedName>
</protein>
<evidence type="ECO:0000313" key="1">
    <source>
        <dbReference type="EMBL" id="KAI3767021.1"/>
    </source>
</evidence>
<gene>
    <name evidence="1" type="ORF">L2E82_17102</name>
</gene>
<dbReference type="EMBL" id="CM042011">
    <property type="protein sequence ID" value="KAI3767021.1"/>
    <property type="molecule type" value="Genomic_DNA"/>
</dbReference>
<reference evidence="1 2" key="2">
    <citation type="journal article" date="2022" name="Mol. Ecol. Resour.">
        <title>The genomes of chicory, endive, great burdock and yacon provide insights into Asteraceae paleo-polyploidization history and plant inulin production.</title>
        <authorList>
            <person name="Fan W."/>
            <person name="Wang S."/>
            <person name="Wang H."/>
            <person name="Wang A."/>
            <person name="Jiang F."/>
            <person name="Liu H."/>
            <person name="Zhao H."/>
            <person name="Xu D."/>
            <person name="Zhang Y."/>
        </authorList>
    </citation>
    <scope>NUCLEOTIDE SEQUENCE [LARGE SCALE GENOMIC DNA]</scope>
    <source>
        <strain evidence="2">cv. Punajuju</strain>
        <tissue evidence="1">Leaves</tissue>
    </source>
</reference>
<sequence>MVSVSLLSPWKSDGGRVQVARIQGDERERYEGSSCGTTGPGEDKLLWRRISGMRGQARSSMKLTAPGASTNPVHDLNVPYQGPETPTADLLFHPILSHLHVFPAGVTTQAMDNLLESLSNFDMFGLDQFRSIINRPRQNPQLLLHHRGVREISTFQTRLEMQPLSYLSDPDPVHVVMPDYVNGELHVSLSGEQQTSILLALESGEALKCELLLVALARIWRIEDVTKDNRLSTTFDEVSVYPISAALYLVKNLLQYYIFAYVDAPGY</sequence>
<keyword evidence="2" id="KW-1185">Reference proteome</keyword>
<organism evidence="1 2">
    <name type="scientific">Cichorium intybus</name>
    <name type="common">Chicory</name>
    <dbReference type="NCBI Taxonomy" id="13427"/>
    <lineage>
        <taxon>Eukaryota</taxon>
        <taxon>Viridiplantae</taxon>
        <taxon>Streptophyta</taxon>
        <taxon>Embryophyta</taxon>
        <taxon>Tracheophyta</taxon>
        <taxon>Spermatophyta</taxon>
        <taxon>Magnoliopsida</taxon>
        <taxon>eudicotyledons</taxon>
        <taxon>Gunneridae</taxon>
        <taxon>Pentapetalae</taxon>
        <taxon>asterids</taxon>
        <taxon>campanulids</taxon>
        <taxon>Asterales</taxon>
        <taxon>Asteraceae</taxon>
        <taxon>Cichorioideae</taxon>
        <taxon>Cichorieae</taxon>
        <taxon>Cichoriinae</taxon>
        <taxon>Cichorium</taxon>
    </lineage>
</organism>